<dbReference type="InterPro" id="IPR036034">
    <property type="entry name" value="PDZ_sf"/>
</dbReference>
<evidence type="ECO:0000256" key="4">
    <source>
        <dbReference type="ARBA" id="ARBA00022825"/>
    </source>
</evidence>
<protein>
    <submittedName>
        <fullName evidence="8">Carboxyl-terminal protease</fullName>
        <ecNumber evidence="8">3.4.21.102</ecNumber>
    </submittedName>
</protein>
<dbReference type="GO" id="GO:0004252">
    <property type="term" value="F:serine-type endopeptidase activity"/>
    <property type="evidence" value="ECO:0007669"/>
    <property type="project" value="UniProtKB-EC"/>
</dbReference>
<feature type="domain" description="PDZ" evidence="7">
    <location>
        <begin position="89"/>
        <end position="157"/>
    </location>
</feature>
<dbReference type="GeneID" id="29419316"/>
<dbReference type="SUPFAM" id="SSF50156">
    <property type="entry name" value="PDZ domain-like"/>
    <property type="match status" value="1"/>
</dbReference>
<dbReference type="InterPro" id="IPR004447">
    <property type="entry name" value="Peptidase_S41A"/>
</dbReference>
<dbReference type="Pfam" id="PF22694">
    <property type="entry name" value="CtpB_N-like"/>
    <property type="match status" value="1"/>
</dbReference>
<dbReference type="SUPFAM" id="SSF52096">
    <property type="entry name" value="ClpP/crotonase"/>
    <property type="match status" value="1"/>
</dbReference>
<dbReference type="GO" id="GO:0006508">
    <property type="term" value="P:proteolysis"/>
    <property type="evidence" value="ECO:0007669"/>
    <property type="project" value="UniProtKB-KW"/>
</dbReference>
<dbReference type="SMART" id="SM00245">
    <property type="entry name" value="TSPc"/>
    <property type="match status" value="1"/>
</dbReference>
<accession>W6N4J6</accession>
<evidence type="ECO:0000313" key="8">
    <source>
        <dbReference type="EMBL" id="CDL90910.1"/>
    </source>
</evidence>
<keyword evidence="3 5" id="KW-0378">Hydrolase</keyword>
<name>W6N4J6_CLOTY</name>
<dbReference type="InterPro" id="IPR001478">
    <property type="entry name" value="PDZ"/>
</dbReference>
<evidence type="ECO:0000256" key="6">
    <source>
        <dbReference type="SAM" id="Phobius"/>
    </source>
</evidence>
<dbReference type="Gene3D" id="3.30.750.44">
    <property type="match status" value="1"/>
</dbReference>
<dbReference type="GO" id="GO:0007165">
    <property type="term" value="P:signal transduction"/>
    <property type="evidence" value="ECO:0007669"/>
    <property type="project" value="TreeGrafter"/>
</dbReference>
<keyword evidence="6" id="KW-0472">Membrane</keyword>
<evidence type="ECO:0000256" key="5">
    <source>
        <dbReference type="RuleBase" id="RU004404"/>
    </source>
</evidence>
<evidence type="ECO:0000259" key="7">
    <source>
        <dbReference type="PROSITE" id="PS50106"/>
    </source>
</evidence>
<dbReference type="EC" id="3.4.21.102" evidence="8"/>
<sequence>MNKKKKWILGIVFIIIATNIATMFGTYSFWQIREGNAISKFEKIFEVRNTLYKYYDGKIDDSVLLEGALKGMTSSLKDPYTVFMNKKEFNDFNTETEGNYSGIGIQVASKDNKIQIQQVFEDSPSKKAGLMTNDIIEKVNGIEVNGNELEKAVSIMKGKEGTEVKLTIFRKNKGSFDVKVKRAKVNMVTVTGEIVDNNVGYIQVSMFDENTAKNFKKELTLLKSKGMKSLIIDLRDNPGGVLDQCVSMVSNFLPSGKVVVSTIDKYNNKKEYKSEGGNFYNMPITVLTNGNSASASEIFSGAIRDYKLGTLVGEKTFGKGVVQTMFDTGEGTALKVTISKYYTPSGENIHKKGIKPNVQVVYPDSLKNKPYDRNSDPQFIKALQIAESKIK</sequence>
<dbReference type="Pfam" id="PF03572">
    <property type="entry name" value="Peptidase_S41"/>
    <property type="match status" value="1"/>
</dbReference>
<dbReference type="Proteomes" id="UP000019482">
    <property type="component" value="Unassembled WGS sequence"/>
</dbReference>
<evidence type="ECO:0000256" key="3">
    <source>
        <dbReference type="ARBA" id="ARBA00022801"/>
    </source>
</evidence>
<evidence type="ECO:0000256" key="1">
    <source>
        <dbReference type="ARBA" id="ARBA00009179"/>
    </source>
</evidence>
<dbReference type="AlphaFoldDB" id="W6N4J6"/>
<dbReference type="PROSITE" id="PS50106">
    <property type="entry name" value="PDZ"/>
    <property type="match status" value="1"/>
</dbReference>
<dbReference type="Gene3D" id="3.90.226.10">
    <property type="entry name" value="2-enoyl-CoA Hydratase, Chain A, domain 1"/>
    <property type="match status" value="1"/>
</dbReference>
<feature type="transmembrane region" description="Helical" evidence="6">
    <location>
        <begin position="7"/>
        <end position="30"/>
    </location>
</feature>
<dbReference type="Gene3D" id="2.30.42.10">
    <property type="match status" value="1"/>
</dbReference>
<dbReference type="Pfam" id="PF13180">
    <property type="entry name" value="PDZ_2"/>
    <property type="match status" value="1"/>
</dbReference>
<dbReference type="InterPro" id="IPR055210">
    <property type="entry name" value="CtpA/B_N"/>
</dbReference>
<keyword evidence="4 5" id="KW-0720">Serine protease</keyword>
<comment type="caution">
    <text evidence="8">The sequence shown here is derived from an EMBL/GenBank/DDBJ whole genome shotgun (WGS) entry which is preliminary data.</text>
</comment>
<proteinExistence type="inferred from homology"/>
<evidence type="ECO:0000256" key="2">
    <source>
        <dbReference type="ARBA" id="ARBA00022670"/>
    </source>
</evidence>
<organism evidence="8 9">
    <name type="scientific">Clostridium tyrobutyricum DIVETGP</name>
    <dbReference type="NCBI Taxonomy" id="1408889"/>
    <lineage>
        <taxon>Bacteria</taxon>
        <taxon>Bacillati</taxon>
        <taxon>Bacillota</taxon>
        <taxon>Clostridia</taxon>
        <taxon>Eubacteriales</taxon>
        <taxon>Clostridiaceae</taxon>
        <taxon>Clostridium</taxon>
    </lineage>
</organism>
<dbReference type="CDD" id="cd07560">
    <property type="entry name" value="Peptidase_S41_CPP"/>
    <property type="match status" value="1"/>
</dbReference>
<keyword evidence="2 5" id="KW-0645">Protease</keyword>
<dbReference type="InterPro" id="IPR029045">
    <property type="entry name" value="ClpP/crotonase-like_dom_sf"/>
</dbReference>
<dbReference type="FunFam" id="2.30.42.10:FF:000063">
    <property type="entry name" value="Peptidase, S41 family"/>
    <property type="match status" value="1"/>
</dbReference>
<gene>
    <name evidence="8" type="ORF">CTDIVETGP_0980</name>
</gene>
<keyword evidence="9" id="KW-1185">Reference proteome</keyword>
<dbReference type="CDD" id="cd06782">
    <property type="entry name" value="cpPDZ_CPP-like"/>
    <property type="match status" value="1"/>
</dbReference>
<keyword evidence="6" id="KW-1133">Transmembrane helix</keyword>
<evidence type="ECO:0000313" key="9">
    <source>
        <dbReference type="Proteomes" id="UP000019482"/>
    </source>
</evidence>
<keyword evidence="6" id="KW-0812">Transmembrane</keyword>
<dbReference type="PANTHER" id="PTHR32060:SF30">
    <property type="entry name" value="CARBOXY-TERMINAL PROCESSING PROTEASE CTPA"/>
    <property type="match status" value="1"/>
</dbReference>
<comment type="similarity">
    <text evidence="1 5">Belongs to the peptidase S41A family.</text>
</comment>
<dbReference type="NCBIfam" id="TIGR00225">
    <property type="entry name" value="prc"/>
    <property type="match status" value="1"/>
</dbReference>
<dbReference type="RefSeq" id="WP_017895523.1">
    <property type="nucleotide sequence ID" value="NZ_CBXI010000013.1"/>
</dbReference>
<reference evidence="8 9" key="1">
    <citation type="journal article" date="2015" name="Genome Announc.">
        <title>Draft Genome Sequence of Clostridium tyrobutyricum Strain DIVETGP, Isolated from Cow's Milk for Grana Padano Production.</title>
        <authorList>
            <person name="Soggiu A."/>
            <person name="Piras C."/>
            <person name="Gaiarsa S."/>
            <person name="Sassera D."/>
            <person name="Roncada P."/>
            <person name="Bendixen E."/>
            <person name="Brasca M."/>
            <person name="Bonizzi L."/>
        </authorList>
    </citation>
    <scope>NUCLEOTIDE SEQUENCE [LARGE SCALE GENOMIC DNA]</scope>
    <source>
        <strain evidence="8 9">DIVETGP</strain>
    </source>
</reference>
<dbReference type="PANTHER" id="PTHR32060">
    <property type="entry name" value="TAIL-SPECIFIC PROTEASE"/>
    <property type="match status" value="1"/>
</dbReference>
<dbReference type="InterPro" id="IPR005151">
    <property type="entry name" value="Tail-specific_protease"/>
</dbReference>
<dbReference type="OrthoDB" id="9812068at2"/>
<dbReference type="SMART" id="SM00228">
    <property type="entry name" value="PDZ"/>
    <property type="match status" value="1"/>
</dbReference>
<dbReference type="GO" id="GO:0030288">
    <property type="term" value="C:outer membrane-bounded periplasmic space"/>
    <property type="evidence" value="ECO:0007669"/>
    <property type="project" value="TreeGrafter"/>
</dbReference>
<dbReference type="EMBL" id="CBXI010000013">
    <property type="protein sequence ID" value="CDL90910.1"/>
    <property type="molecule type" value="Genomic_DNA"/>
</dbReference>